<evidence type="ECO:0000256" key="3">
    <source>
        <dbReference type="ARBA" id="ARBA00015804"/>
    </source>
</evidence>
<name>A0A540V9F8_9CHLR</name>
<dbReference type="Pfam" id="PF00589">
    <property type="entry name" value="Phage_integrase"/>
    <property type="match status" value="1"/>
</dbReference>
<accession>A0A540V9F8</accession>
<comment type="subcellular location">
    <subcellularLocation>
        <location evidence="1">Cytoplasm</location>
    </subcellularLocation>
</comment>
<dbReference type="InterPro" id="IPR010998">
    <property type="entry name" value="Integrase_recombinase_N"/>
</dbReference>
<dbReference type="Gene3D" id="1.10.443.10">
    <property type="entry name" value="Intergrase catalytic core"/>
    <property type="match status" value="1"/>
</dbReference>
<evidence type="ECO:0000256" key="8">
    <source>
        <dbReference type="ARBA" id="ARBA00037721"/>
    </source>
</evidence>
<gene>
    <name evidence="13" type="ORF">FKZ61_21700</name>
</gene>
<comment type="similarity">
    <text evidence="2">Belongs to the 'phage' integrase family. XerC subfamily.</text>
</comment>
<dbReference type="InterPro" id="IPR004107">
    <property type="entry name" value="Integrase_SAM-like_N"/>
</dbReference>
<feature type="domain" description="Core-binding (CB)" evidence="12">
    <location>
        <begin position="3"/>
        <end position="86"/>
    </location>
</feature>
<dbReference type="FunFam" id="1.10.443.10:FF:000007">
    <property type="entry name" value="Tyrosine recombinase XerC"/>
    <property type="match status" value="1"/>
</dbReference>
<comment type="subunit">
    <text evidence="9">Forms a cyclic heterotetrameric complex composed of two molecules of XerC and two molecules of XerD.</text>
</comment>
<dbReference type="AlphaFoldDB" id="A0A540V9F8"/>
<dbReference type="GO" id="GO:0015074">
    <property type="term" value="P:DNA integration"/>
    <property type="evidence" value="ECO:0007669"/>
    <property type="project" value="UniProtKB-KW"/>
</dbReference>
<dbReference type="InterPro" id="IPR044068">
    <property type="entry name" value="CB"/>
</dbReference>
<dbReference type="InterPro" id="IPR011946">
    <property type="entry name" value="Integrase_integron-type"/>
</dbReference>
<sequence length="320" mass="36437">MSQRPKKLLEQVSDALRRKHYSYRTEKSYVHWIKRFILFHHKRHPKDMGAAEIEAFLTHLAVTEKVSASTQNQALSALLFLYRHVLDQEVGPINALRAKPSKYLPTVLSKDEVSCLLDQLTGVHALLARLLYGSGMRLAEGLRLRVKDIDFEQHHILVRDGKGEKDRVTLLPTSLYDELQAQLAYAHRLHQKDLARGLGAVYLPYALSRKYPNAEREWGWQYVFPSHRISAEPGTGIRRRHHLDPSGLQKAIRQAAKAIGLAKPVGPHTLRHCFATHLLEAGYDIRTVQELLGHKDVKTTMIYTHVMQRGPLGVRSPLDG</sequence>
<dbReference type="SUPFAM" id="SSF56349">
    <property type="entry name" value="DNA breaking-rejoining enzymes"/>
    <property type="match status" value="1"/>
</dbReference>
<evidence type="ECO:0000256" key="5">
    <source>
        <dbReference type="ARBA" id="ARBA00022908"/>
    </source>
</evidence>
<dbReference type="NCBIfam" id="TIGR02249">
    <property type="entry name" value="integrase_gron"/>
    <property type="match status" value="1"/>
</dbReference>
<evidence type="ECO:0000256" key="10">
    <source>
        <dbReference type="PROSITE-ProRule" id="PRU01248"/>
    </source>
</evidence>
<keyword evidence="6 10" id="KW-0238">DNA-binding</keyword>
<evidence type="ECO:0000259" key="11">
    <source>
        <dbReference type="PROSITE" id="PS51898"/>
    </source>
</evidence>
<organism evidence="13 14">
    <name type="scientific">Litorilinea aerophila</name>
    <dbReference type="NCBI Taxonomy" id="1204385"/>
    <lineage>
        <taxon>Bacteria</taxon>
        <taxon>Bacillati</taxon>
        <taxon>Chloroflexota</taxon>
        <taxon>Caldilineae</taxon>
        <taxon>Caldilineales</taxon>
        <taxon>Caldilineaceae</taxon>
        <taxon>Litorilinea</taxon>
    </lineage>
</organism>
<proteinExistence type="inferred from homology"/>
<dbReference type="InterPro" id="IPR011010">
    <property type="entry name" value="DNA_brk_join_enz"/>
</dbReference>
<reference evidence="13 14" key="1">
    <citation type="submission" date="2019-06" db="EMBL/GenBank/DDBJ databases">
        <title>Genome sequence of Litorilinea aerophila BAA-2444.</title>
        <authorList>
            <person name="Maclea K.S."/>
            <person name="Maurais E.G."/>
            <person name="Iannazzi L.C."/>
        </authorList>
    </citation>
    <scope>NUCLEOTIDE SEQUENCE [LARGE SCALE GENOMIC DNA]</scope>
    <source>
        <strain evidence="13 14">ATCC BAA-2444</strain>
    </source>
</reference>
<keyword evidence="7" id="KW-0233">DNA recombination</keyword>
<dbReference type="OrthoDB" id="9801717at2"/>
<keyword evidence="14" id="KW-1185">Reference proteome</keyword>
<dbReference type="Gene3D" id="1.10.150.130">
    <property type="match status" value="1"/>
</dbReference>
<dbReference type="InParanoid" id="A0A540V9F8"/>
<dbReference type="GO" id="GO:0003677">
    <property type="term" value="F:DNA binding"/>
    <property type="evidence" value="ECO:0007669"/>
    <property type="project" value="UniProtKB-UniRule"/>
</dbReference>
<evidence type="ECO:0000313" key="14">
    <source>
        <dbReference type="Proteomes" id="UP000317371"/>
    </source>
</evidence>
<dbReference type="Proteomes" id="UP000317371">
    <property type="component" value="Unassembled WGS sequence"/>
</dbReference>
<evidence type="ECO:0000256" key="6">
    <source>
        <dbReference type="ARBA" id="ARBA00023125"/>
    </source>
</evidence>
<dbReference type="PANTHER" id="PTHR30349">
    <property type="entry name" value="PHAGE INTEGRASE-RELATED"/>
    <property type="match status" value="1"/>
</dbReference>
<evidence type="ECO:0000313" key="13">
    <source>
        <dbReference type="EMBL" id="TQE93325.1"/>
    </source>
</evidence>
<evidence type="ECO:0000256" key="2">
    <source>
        <dbReference type="ARBA" id="ARBA00006657"/>
    </source>
</evidence>
<evidence type="ECO:0000256" key="1">
    <source>
        <dbReference type="ARBA" id="ARBA00004496"/>
    </source>
</evidence>
<protein>
    <recommendedName>
        <fullName evidence="3">Tyrosine recombinase XerC</fullName>
    </recommendedName>
</protein>
<evidence type="ECO:0000259" key="12">
    <source>
        <dbReference type="PROSITE" id="PS51900"/>
    </source>
</evidence>
<dbReference type="RefSeq" id="WP_141612268.1">
    <property type="nucleotide sequence ID" value="NZ_VIGC02000042.1"/>
</dbReference>
<dbReference type="PROSITE" id="PS51900">
    <property type="entry name" value="CB"/>
    <property type="match status" value="1"/>
</dbReference>
<comment type="function">
    <text evidence="8">Site-specific tyrosine recombinase, which acts by catalyzing the cutting and rejoining of the recombining DNA molecules. The XerC-XerD complex is essential to convert dimers of the bacterial chromosome into monomers to permit their segregation at cell division. It also contributes to the segregational stability of plasmids.</text>
</comment>
<evidence type="ECO:0000256" key="7">
    <source>
        <dbReference type="ARBA" id="ARBA00023172"/>
    </source>
</evidence>
<keyword evidence="5" id="KW-0229">DNA integration</keyword>
<dbReference type="PANTHER" id="PTHR30349:SF64">
    <property type="entry name" value="PROPHAGE INTEGRASE INTD-RELATED"/>
    <property type="match status" value="1"/>
</dbReference>
<evidence type="ECO:0000256" key="4">
    <source>
        <dbReference type="ARBA" id="ARBA00022490"/>
    </source>
</evidence>
<dbReference type="InterPro" id="IPR050090">
    <property type="entry name" value="Tyrosine_recombinase_XerCD"/>
</dbReference>
<dbReference type="PROSITE" id="PS51898">
    <property type="entry name" value="TYR_RECOMBINASE"/>
    <property type="match status" value="1"/>
</dbReference>
<feature type="domain" description="Tyr recombinase" evidence="11">
    <location>
        <begin position="103"/>
        <end position="319"/>
    </location>
</feature>
<dbReference type="Pfam" id="PF13495">
    <property type="entry name" value="Phage_int_SAM_4"/>
    <property type="match status" value="1"/>
</dbReference>
<dbReference type="GO" id="GO:0005737">
    <property type="term" value="C:cytoplasm"/>
    <property type="evidence" value="ECO:0007669"/>
    <property type="project" value="UniProtKB-SubCell"/>
</dbReference>
<dbReference type="GO" id="GO:0006310">
    <property type="term" value="P:DNA recombination"/>
    <property type="evidence" value="ECO:0007669"/>
    <property type="project" value="UniProtKB-KW"/>
</dbReference>
<dbReference type="InterPro" id="IPR013762">
    <property type="entry name" value="Integrase-like_cat_sf"/>
</dbReference>
<dbReference type="EMBL" id="VIGC01000042">
    <property type="protein sequence ID" value="TQE93325.1"/>
    <property type="molecule type" value="Genomic_DNA"/>
</dbReference>
<dbReference type="InterPro" id="IPR002104">
    <property type="entry name" value="Integrase_catalytic"/>
</dbReference>
<comment type="caution">
    <text evidence="13">The sequence shown here is derived from an EMBL/GenBank/DDBJ whole genome shotgun (WGS) entry which is preliminary data.</text>
</comment>
<keyword evidence="4" id="KW-0963">Cytoplasm</keyword>
<evidence type="ECO:0000256" key="9">
    <source>
        <dbReference type="ARBA" id="ARBA00038613"/>
    </source>
</evidence>